<comment type="caution">
    <text evidence="2">The sequence shown here is derived from an EMBL/GenBank/DDBJ whole genome shotgun (WGS) entry which is preliminary data.</text>
</comment>
<evidence type="ECO:0000313" key="5">
    <source>
        <dbReference type="Proteomes" id="UP000746584"/>
    </source>
</evidence>
<dbReference type="Gene3D" id="1.20.1250.20">
    <property type="entry name" value="MFS general substrate transporter like domains"/>
    <property type="match status" value="2"/>
</dbReference>
<keyword evidence="5" id="KW-1185">Reference proteome</keyword>
<feature type="transmembrane region" description="Helical" evidence="1">
    <location>
        <begin position="82"/>
        <end position="104"/>
    </location>
</feature>
<feature type="transmembrane region" description="Helical" evidence="1">
    <location>
        <begin position="366"/>
        <end position="387"/>
    </location>
</feature>
<protein>
    <submittedName>
        <fullName evidence="3">MFS family arabinose efflux permease</fullName>
    </submittedName>
</protein>
<dbReference type="InterPro" id="IPR011701">
    <property type="entry name" value="MFS"/>
</dbReference>
<dbReference type="EMBL" id="JAFBCG010000001">
    <property type="protein sequence ID" value="MBM7803484.1"/>
    <property type="molecule type" value="Genomic_DNA"/>
</dbReference>
<feature type="transmembrane region" description="Helical" evidence="1">
    <location>
        <begin position="241"/>
        <end position="262"/>
    </location>
</feature>
<feature type="transmembrane region" description="Helical" evidence="1">
    <location>
        <begin position="274"/>
        <end position="295"/>
    </location>
</feature>
<keyword evidence="1" id="KW-1133">Transmembrane helix</keyword>
<feature type="transmembrane region" description="Helical" evidence="1">
    <location>
        <begin position="48"/>
        <end position="70"/>
    </location>
</feature>
<dbReference type="Proteomes" id="UP000648535">
    <property type="component" value="Unassembled WGS sequence"/>
</dbReference>
<dbReference type="EMBL" id="BMOI01000006">
    <property type="protein sequence ID" value="GGL00156.1"/>
    <property type="molecule type" value="Genomic_DNA"/>
</dbReference>
<evidence type="ECO:0000256" key="1">
    <source>
        <dbReference type="SAM" id="Phobius"/>
    </source>
</evidence>
<feature type="transmembrane region" description="Helical" evidence="1">
    <location>
        <begin position="301"/>
        <end position="325"/>
    </location>
</feature>
<feature type="transmembrane region" description="Helical" evidence="1">
    <location>
        <begin position="337"/>
        <end position="360"/>
    </location>
</feature>
<dbReference type="RefSeq" id="WP_175327983.1">
    <property type="nucleotide sequence ID" value="NZ_BMOI01000006.1"/>
</dbReference>
<proteinExistence type="predicted"/>
<feature type="transmembrane region" description="Helical" evidence="1">
    <location>
        <begin position="210"/>
        <end position="235"/>
    </location>
</feature>
<dbReference type="Proteomes" id="UP000746584">
    <property type="component" value="Unassembled WGS sequence"/>
</dbReference>
<feature type="transmembrane region" description="Helical" evidence="1">
    <location>
        <begin position="150"/>
        <end position="182"/>
    </location>
</feature>
<accession>A0A8H9GB59</accession>
<reference evidence="3 5" key="3">
    <citation type="submission" date="2021-01" db="EMBL/GenBank/DDBJ databases">
        <title>Sequencing the genomes of 1000 actinobacteria strains.</title>
        <authorList>
            <person name="Klenk H.-P."/>
        </authorList>
    </citation>
    <scope>NUCLEOTIDE SEQUENCE [LARGE SCALE GENOMIC DNA]</scope>
    <source>
        <strain evidence="3 5">DSM 20542</strain>
    </source>
</reference>
<reference evidence="2" key="2">
    <citation type="submission" date="2020-09" db="EMBL/GenBank/DDBJ databases">
        <authorList>
            <person name="Sun Q."/>
            <person name="Ohkuma M."/>
        </authorList>
    </citation>
    <scope>NUCLEOTIDE SEQUENCE</scope>
    <source>
        <strain evidence="2">JCM 1480</strain>
    </source>
</reference>
<evidence type="ECO:0000313" key="2">
    <source>
        <dbReference type="EMBL" id="GGL00156.1"/>
    </source>
</evidence>
<evidence type="ECO:0000313" key="4">
    <source>
        <dbReference type="Proteomes" id="UP000648535"/>
    </source>
</evidence>
<sequence length="396" mass="39894">MRTSSSPVPRRGSLALLTSVMAAAPAVNYAFAAAGPAMLGFGIVTSPEFAALPAVTFVLAAVLGRSCGALSDRLDLSRQVHAVFLLAALSLLVAAGGTNFWWFLAASVIAAPGQALCNSLTNRAVRAVAPHARVPTWIGVKQSGVQAGQFLVGAVMIVAIGSVGWRSGMLVVGAIVLGVVLIGHRRTAELGSTVRPVTGRRPRVSLPRGVALTIGVVGLSGFAMQSLNVFLALFVADGLGYGTAGGAAAVAGIGLTGLAARAGMARGLTRGRPVGSSLVTATALALLVPPGLWLAESSVRWIVWLVVILAGASLLCVSAVANTLVIQTCGSDVIGAVSARLSTWMYVGFASGPVVTGAVLHTTGSFALAWVPSAVAVFGGVVLAVAASTQRRALTC</sequence>
<gene>
    <name evidence="2" type="ORF">GCM10009769_17990</name>
    <name evidence="3" type="ORF">JOE58_002735</name>
</gene>
<dbReference type="GO" id="GO:0022857">
    <property type="term" value="F:transmembrane transporter activity"/>
    <property type="evidence" value="ECO:0007669"/>
    <property type="project" value="InterPro"/>
</dbReference>
<evidence type="ECO:0000313" key="3">
    <source>
        <dbReference type="EMBL" id="MBM7803484.1"/>
    </source>
</evidence>
<keyword evidence="1" id="KW-0472">Membrane</keyword>
<name>A0A8H9GB59_9MICO</name>
<dbReference type="SUPFAM" id="SSF103473">
    <property type="entry name" value="MFS general substrate transporter"/>
    <property type="match status" value="1"/>
</dbReference>
<organism evidence="2 4">
    <name type="scientific">Curtobacterium luteum</name>
    <dbReference type="NCBI Taxonomy" id="33881"/>
    <lineage>
        <taxon>Bacteria</taxon>
        <taxon>Bacillati</taxon>
        <taxon>Actinomycetota</taxon>
        <taxon>Actinomycetes</taxon>
        <taxon>Micrococcales</taxon>
        <taxon>Microbacteriaceae</taxon>
        <taxon>Curtobacterium</taxon>
    </lineage>
</organism>
<dbReference type="InterPro" id="IPR036259">
    <property type="entry name" value="MFS_trans_sf"/>
</dbReference>
<keyword evidence="1" id="KW-0812">Transmembrane</keyword>
<reference evidence="2" key="1">
    <citation type="journal article" date="2014" name="Int. J. Syst. Evol. Microbiol.">
        <title>Complete genome sequence of Corynebacterium casei LMG S-19264T (=DSM 44701T), isolated from a smear-ripened cheese.</title>
        <authorList>
            <consortium name="US DOE Joint Genome Institute (JGI-PGF)"/>
            <person name="Walter F."/>
            <person name="Albersmeier A."/>
            <person name="Kalinowski J."/>
            <person name="Ruckert C."/>
        </authorList>
    </citation>
    <scope>NUCLEOTIDE SEQUENCE</scope>
    <source>
        <strain evidence="2">JCM 1480</strain>
    </source>
</reference>
<dbReference type="AlphaFoldDB" id="A0A8H9GB59"/>
<dbReference type="Pfam" id="PF07690">
    <property type="entry name" value="MFS_1"/>
    <property type="match status" value="1"/>
</dbReference>